<dbReference type="InterPro" id="IPR035463">
    <property type="entry name" value="Pex13"/>
</dbReference>
<evidence type="ECO:0000313" key="2">
    <source>
        <dbReference type="EMBL" id="CAJ1933365.1"/>
    </source>
</evidence>
<accession>A0AA86VAD6</accession>
<name>A0AA86VAD6_9FABA</name>
<evidence type="ECO:0000256" key="1">
    <source>
        <dbReference type="SAM" id="MobiDB-lite"/>
    </source>
</evidence>
<gene>
    <name evidence="2" type="ORF">AYBTSS11_LOCUS6312</name>
</gene>
<dbReference type="Proteomes" id="UP001189624">
    <property type="component" value="Chromosome 2"/>
</dbReference>
<evidence type="ECO:0008006" key="4">
    <source>
        <dbReference type="Google" id="ProtNLM"/>
    </source>
</evidence>
<dbReference type="GO" id="GO:1990429">
    <property type="term" value="C:peroxisomal importomer complex"/>
    <property type="evidence" value="ECO:0007669"/>
    <property type="project" value="TreeGrafter"/>
</dbReference>
<reference evidence="2" key="1">
    <citation type="submission" date="2023-10" db="EMBL/GenBank/DDBJ databases">
        <authorList>
            <person name="Domelevo Entfellner J.-B."/>
        </authorList>
    </citation>
    <scope>NUCLEOTIDE SEQUENCE</scope>
</reference>
<sequence>MEPSASAPPKPWENAASSSGPAPFKPPSAGSTSDVVESSGTAKPGEIVSASNNTATVNRNALGRPLPTRPWEQNYGSTSYGGYGSTMNYNSGYGSHGGVGGLYGGGMYGGGMYGGGMYGNSMYRGGYGGLYGSSGMYGGGMYNGGFGGPMGGYGLGGGPYGAEDPNNPYGAPSSPPGFWISFIRVMQGVVDFFGRISILVDQNTQAFHMFMNALLQLFDRSGVLYGELARFVLRLLGIKSKPKNINPPGPDGLPLPGPHSSSANQNYIQGSKVPPSGSWDNVWEYDANK</sequence>
<organism evidence="2 3">
    <name type="scientific">Sphenostylis stenocarpa</name>
    <dbReference type="NCBI Taxonomy" id="92480"/>
    <lineage>
        <taxon>Eukaryota</taxon>
        <taxon>Viridiplantae</taxon>
        <taxon>Streptophyta</taxon>
        <taxon>Embryophyta</taxon>
        <taxon>Tracheophyta</taxon>
        <taxon>Spermatophyta</taxon>
        <taxon>Magnoliopsida</taxon>
        <taxon>eudicotyledons</taxon>
        <taxon>Gunneridae</taxon>
        <taxon>Pentapetalae</taxon>
        <taxon>rosids</taxon>
        <taxon>fabids</taxon>
        <taxon>Fabales</taxon>
        <taxon>Fabaceae</taxon>
        <taxon>Papilionoideae</taxon>
        <taxon>50 kb inversion clade</taxon>
        <taxon>NPAAA clade</taxon>
        <taxon>indigoferoid/millettioid clade</taxon>
        <taxon>Phaseoleae</taxon>
        <taxon>Sphenostylis</taxon>
    </lineage>
</organism>
<feature type="compositionally biased region" description="Polar residues" evidence="1">
    <location>
        <begin position="29"/>
        <end position="41"/>
    </location>
</feature>
<feature type="region of interest" description="Disordered" evidence="1">
    <location>
        <begin position="1"/>
        <end position="75"/>
    </location>
</feature>
<keyword evidence="3" id="KW-1185">Reference proteome</keyword>
<feature type="compositionally biased region" description="Polar residues" evidence="1">
    <location>
        <begin position="259"/>
        <end position="269"/>
    </location>
</feature>
<dbReference type="GO" id="GO:0016560">
    <property type="term" value="P:protein import into peroxisome matrix, docking"/>
    <property type="evidence" value="ECO:0007669"/>
    <property type="project" value="InterPro"/>
</dbReference>
<protein>
    <recommendedName>
        <fullName evidence="4">Peroxin-13</fullName>
    </recommendedName>
</protein>
<feature type="region of interest" description="Disordered" evidence="1">
    <location>
        <begin position="245"/>
        <end position="279"/>
    </location>
</feature>
<dbReference type="PANTHER" id="PTHR19332">
    <property type="entry name" value="PEROXISOMAL MEMBRANE PROTEIN PEX13"/>
    <property type="match status" value="1"/>
</dbReference>
<feature type="compositionally biased region" description="Pro residues" evidence="1">
    <location>
        <begin position="1"/>
        <end position="11"/>
    </location>
</feature>
<dbReference type="Gramene" id="rna-AYBTSS11_LOCUS6312">
    <property type="protein sequence ID" value="CAJ1933365.1"/>
    <property type="gene ID" value="gene-AYBTSS11_LOCUS6312"/>
</dbReference>
<dbReference type="GO" id="GO:0005778">
    <property type="term" value="C:peroxisomal membrane"/>
    <property type="evidence" value="ECO:0007669"/>
    <property type="project" value="TreeGrafter"/>
</dbReference>
<proteinExistence type="predicted"/>
<dbReference type="EMBL" id="OY731399">
    <property type="protein sequence ID" value="CAJ1933365.1"/>
    <property type="molecule type" value="Genomic_DNA"/>
</dbReference>
<feature type="compositionally biased region" description="Pro residues" evidence="1">
    <location>
        <begin position="245"/>
        <end position="257"/>
    </location>
</feature>
<feature type="compositionally biased region" description="Polar residues" evidence="1">
    <location>
        <begin position="49"/>
        <end position="59"/>
    </location>
</feature>
<dbReference type="AlphaFoldDB" id="A0AA86VAD6"/>
<evidence type="ECO:0000313" key="3">
    <source>
        <dbReference type="Proteomes" id="UP001189624"/>
    </source>
</evidence>
<dbReference type="PANTHER" id="PTHR19332:SF10">
    <property type="entry name" value="PEROXIN-13"/>
    <property type="match status" value="1"/>
</dbReference>